<dbReference type="Pfam" id="PF25888">
    <property type="entry name" value="WHD_DnaB"/>
    <property type="match status" value="1"/>
</dbReference>
<evidence type="ECO:0000313" key="3">
    <source>
        <dbReference type="EMBL" id="AZN40117.1"/>
    </source>
</evidence>
<dbReference type="Proteomes" id="UP000272528">
    <property type="component" value="Chromosome"/>
</dbReference>
<feature type="compositionally biased region" description="Basic and acidic residues" evidence="1">
    <location>
        <begin position="442"/>
        <end position="453"/>
    </location>
</feature>
<sequence>MRIGSLHQFTEHHRYYTFRDFSLSAVDRKMIALIYQSMIGAFAAGLYQLLYQQAADDKVGYSPLAPQRKLLLGLGLEMSERSRQELVLHASKLEAVGLLQVARLGVLDNDDVVYEYELIKPLSPDEFFGSPHLTMLLRDKVGKHSVIALRECFYEKEDDELASVELQRENITVPFYELFRLNTQGIDLELEQALTEVAPARQPAPKPPTLETAGIQYGDIIMRFPRNSANRQYVERLRGDQESIAQLNYIAYKYNLDAADLSRLLDEDNIFTSKGELLIDELQLRANQMYRQDRKRTDERQRMYGRMNAAKAENEQTDDGTDDMPDEVAVQVEFYMEVPAQLAGRCDIHQYNMLMRNEPHTRFIARFFPGAVPEWLIRVFEVIDHNYRLQGAVINVLIHYVLGFNDAQRVTKAFIDTVASNMLMKGIDSFEKAVGYVRDQGKVEAEKERRRDGGIGAANASSGAPRNQRGASQRGGGARKPSIPIMPEAPSGSPLSAEEMEEIRRMARKLDGKTT</sequence>
<keyword evidence="4" id="KW-1185">Reference proteome</keyword>
<keyword evidence="3" id="KW-0347">Helicase</keyword>
<feature type="compositionally biased region" description="Basic and acidic residues" evidence="1">
    <location>
        <begin position="502"/>
        <end position="515"/>
    </location>
</feature>
<dbReference type="EMBL" id="CP034437">
    <property type="protein sequence ID" value="AZN40117.1"/>
    <property type="molecule type" value="Genomic_DNA"/>
</dbReference>
<dbReference type="AlphaFoldDB" id="A0A3S9A2V8"/>
<dbReference type="InterPro" id="IPR058660">
    <property type="entry name" value="WHD_DnaB"/>
</dbReference>
<evidence type="ECO:0000259" key="2">
    <source>
        <dbReference type="Pfam" id="PF25888"/>
    </source>
</evidence>
<accession>A0A3S9A2V8</accession>
<keyword evidence="3" id="KW-0067">ATP-binding</keyword>
<dbReference type="RefSeq" id="WP_126015355.1">
    <property type="nucleotide sequence ID" value="NZ_CP034437.1"/>
</dbReference>
<proteinExistence type="predicted"/>
<feature type="compositionally biased region" description="Low complexity" evidence="1">
    <location>
        <begin position="457"/>
        <end position="472"/>
    </location>
</feature>
<gene>
    <name evidence="3" type="ORF">EJC50_10985</name>
</gene>
<keyword evidence="3" id="KW-0547">Nucleotide-binding</keyword>
<dbReference type="KEGG" id="palb:EJC50_10985"/>
<evidence type="ECO:0000313" key="4">
    <source>
        <dbReference type="Proteomes" id="UP000272528"/>
    </source>
</evidence>
<protein>
    <submittedName>
        <fullName evidence="3">Helicase DnaB</fullName>
    </submittedName>
</protein>
<evidence type="ECO:0000256" key="1">
    <source>
        <dbReference type="SAM" id="MobiDB-lite"/>
    </source>
</evidence>
<name>A0A3S9A2V8_9BACL</name>
<feature type="region of interest" description="Disordered" evidence="1">
    <location>
        <begin position="442"/>
        <end position="515"/>
    </location>
</feature>
<organism evidence="3 4">
    <name type="scientific">Paenibacillus albus</name>
    <dbReference type="NCBI Taxonomy" id="2495582"/>
    <lineage>
        <taxon>Bacteria</taxon>
        <taxon>Bacillati</taxon>
        <taxon>Bacillota</taxon>
        <taxon>Bacilli</taxon>
        <taxon>Bacillales</taxon>
        <taxon>Paenibacillaceae</taxon>
        <taxon>Paenibacillus</taxon>
    </lineage>
</organism>
<dbReference type="GO" id="GO:0004386">
    <property type="term" value="F:helicase activity"/>
    <property type="evidence" value="ECO:0007669"/>
    <property type="project" value="UniProtKB-KW"/>
</dbReference>
<dbReference type="OrthoDB" id="2082007at2"/>
<keyword evidence="3" id="KW-0378">Hydrolase</keyword>
<feature type="domain" description="Replicative helicase loading/DNA remodeling protein DnaB N-terminal winged helix" evidence="2">
    <location>
        <begin position="22"/>
        <end position="188"/>
    </location>
</feature>
<reference evidence="4" key="1">
    <citation type="submission" date="2018-12" db="EMBL/GenBank/DDBJ databases">
        <title>Genome sequence of Peanibacillus sp.</title>
        <authorList>
            <person name="Subramani G."/>
            <person name="Srinivasan S."/>
            <person name="Kim M.K."/>
        </authorList>
    </citation>
    <scope>NUCLEOTIDE SEQUENCE [LARGE SCALE GENOMIC DNA]</scope>
    <source>
        <strain evidence="4">18JY67-1</strain>
    </source>
</reference>